<organism evidence="3">
    <name type="scientific">Eutreptiella gymnastica</name>
    <dbReference type="NCBI Taxonomy" id="73025"/>
    <lineage>
        <taxon>Eukaryota</taxon>
        <taxon>Discoba</taxon>
        <taxon>Euglenozoa</taxon>
        <taxon>Euglenida</taxon>
        <taxon>Spirocuta</taxon>
        <taxon>Euglenophyceae</taxon>
        <taxon>Eutreptiales</taxon>
        <taxon>Eutreptiaceae</taxon>
        <taxon>Eutreptiella</taxon>
    </lineage>
</organism>
<evidence type="ECO:0000313" key="3">
    <source>
        <dbReference type="EMBL" id="CAE0805938.1"/>
    </source>
</evidence>
<reference evidence="3" key="1">
    <citation type="submission" date="2021-01" db="EMBL/GenBank/DDBJ databases">
        <authorList>
            <person name="Corre E."/>
            <person name="Pelletier E."/>
            <person name="Niang G."/>
            <person name="Scheremetjew M."/>
            <person name="Finn R."/>
            <person name="Kale V."/>
            <person name="Holt S."/>
            <person name="Cochrane G."/>
            <person name="Meng A."/>
            <person name="Brown T."/>
            <person name="Cohen L."/>
        </authorList>
    </citation>
    <scope>NUCLEOTIDE SEQUENCE</scope>
    <source>
        <strain evidence="3">CCMP1594</strain>
    </source>
</reference>
<proteinExistence type="predicted"/>
<accession>A0A6T1ZCE5</accession>
<feature type="region of interest" description="Disordered" evidence="1">
    <location>
        <begin position="77"/>
        <end position="150"/>
    </location>
</feature>
<feature type="compositionally biased region" description="Basic and acidic residues" evidence="1">
    <location>
        <begin position="100"/>
        <end position="119"/>
    </location>
</feature>
<gene>
    <name evidence="2" type="ORF">EGYM00163_LOCUS17061</name>
    <name evidence="3" type="ORF">EGYM00163_LOCUS17064</name>
</gene>
<name>A0A6T1ZCE5_9EUGL</name>
<feature type="region of interest" description="Disordered" evidence="1">
    <location>
        <begin position="164"/>
        <end position="201"/>
    </location>
</feature>
<dbReference type="AlphaFoldDB" id="A0A6T1ZCE5"/>
<feature type="compositionally biased region" description="Acidic residues" evidence="1">
    <location>
        <begin position="89"/>
        <end position="99"/>
    </location>
</feature>
<evidence type="ECO:0000313" key="2">
    <source>
        <dbReference type="EMBL" id="CAE0805935.1"/>
    </source>
</evidence>
<sequence>MQSNAIPARRGSLRIAIDIAGRRGQSITGVDVTARSEPSCCLPGQVNDEEPIPMLNAWDYELMSKLRYSRRRSPISPFSNISECASESVGEDSGEDSEDSEHLSKGAHTQKEASIEEGRVFSFTRKAKSLDSDPEHLSEGAHTPKEASIEEGRVFSFTRKAKSLCPAAPGGTSTRGSPKRRHQLLTPLGNDSEAQAPPHEPKYVVRMRQLVGLRGRRHAIVSQ</sequence>
<dbReference type="EMBL" id="HBJA01048329">
    <property type="protein sequence ID" value="CAE0805938.1"/>
    <property type="molecule type" value="Transcribed_RNA"/>
</dbReference>
<feature type="compositionally biased region" description="Basic and acidic residues" evidence="1">
    <location>
        <begin position="128"/>
        <end position="150"/>
    </location>
</feature>
<evidence type="ECO:0000256" key="1">
    <source>
        <dbReference type="SAM" id="MobiDB-lite"/>
    </source>
</evidence>
<dbReference type="EMBL" id="HBJA01048326">
    <property type="protein sequence ID" value="CAE0805935.1"/>
    <property type="molecule type" value="Transcribed_RNA"/>
</dbReference>
<protein>
    <submittedName>
        <fullName evidence="3">Uncharacterized protein</fullName>
    </submittedName>
</protein>